<evidence type="ECO:0000313" key="3">
    <source>
        <dbReference type="EMBL" id="SPC95241.1"/>
    </source>
</evidence>
<dbReference type="InterPro" id="IPR043502">
    <property type="entry name" value="DNA/RNA_pol_sf"/>
</dbReference>
<dbReference type="PANTHER" id="PTHR11439:SF500">
    <property type="entry name" value="RNA-DIRECTED DNA POLYMERASE"/>
    <property type="match status" value="1"/>
</dbReference>
<reference evidence="3" key="1">
    <citation type="submission" date="2018-02" db="EMBL/GenBank/DDBJ databases">
        <authorList>
            <person name="Cohen D.B."/>
            <person name="Kent A.D."/>
        </authorList>
    </citation>
    <scope>NUCLEOTIDE SEQUENCE</scope>
</reference>
<dbReference type="CDD" id="cd09272">
    <property type="entry name" value="RNase_HI_RT_Ty1"/>
    <property type="match status" value="1"/>
</dbReference>
<feature type="compositionally biased region" description="Pro residues" evidence="1">
    <location>
        <begin position="93"/>
        <end position="113"/>
    </location>
</feature>
<evidence type="ECO:0000256" key="1">
    <source>
        <dbReference type="SAM" id="MobiDB-lite"/>
    </source>
</evidence>
<organism evidence="3">
    <name type="scientific">Fagus sylvatica</name>
    <name type="common">Beechnut</name>
    <dbReference type="NCBI Taxonomy" id="28930"/>
    <lineage>
        <taxon>Eukaryota</taxon>
        <taxon>Viridiplantae</taxon>
        <taxon>Streptophyta</taxon>
        <taxon>Embryophyta</taxon>
        <taxon>Tracheophyta</taxon>
        <taxon>Spermatophyta</taxon>
        <taxon>Magnoliopsida</taxon>
        <taxon>eudicotyledons</taxon>
        <taxon>Gunneridae</taxon>
        <taxon>Pentapetalae</taxon>
        <taxon>rosids</taxon>
        <taxon>fabids</taxon>
        <taxon>Fagales</taxon>
        <taxon>Fagaceae</taxon>
        <taxon>Fagus</taxon>
    </lineage>
</organism>
<accession>A0A2N9G7S6</accession>
<feature type="region of interest" description="Disordered" evidence="1">
    <location>
        <begin position="74"/>
        <end position="133"/>
    </location>
</feature>
<name>A0A2N9G7S6_FAGSY</name>
<gene>
    <name evidence="3" type="ORF">FSB_LOCUS23123</name>
</gene>
<dbReference type="Pfam" id="PF07727">
    <property type="entry name" value="RVT_2"/>
    <property type="match status" value="1"/>
</dbReference>
<proteinExistence type="predicted"/>
<dbReference type="InterPro" id="IPR013103">
    <property type="entry name" value="RVT_2"/>
</dbReference>
<dbReference type="SUPFAM" id="SSF56672">
    <property type="entry name" value="DNA/RNA polymerases"/>
    <property type="match status" value="1"/>
</dbReference>
<feature type="compositionally biased region" description="Low complexity" evidence="1">
    <location>
        <begin position="114"/>
        <end position="124"/>
    </location>
</feature>
<dbReference type="PANTHER" id="PTHR11439">
    <property type="entry name" value="GAG-POL-RELATED RETROTRANSPOSON"/>
    <property type="match status" value="1"/>
</dbReference>
<dbReference type="EMBL" id="OIVN01001553">
    <property type="protein sequence ID" value="SPC95241.1"/>
    <property type="molecule type" value="Genomic_DNA"/>
</dbReference>
<protein>
    <recommendedName>
        <fullName evidence="2">Reverse transcriptase Ty1/copia-type domain-containing protein</fullName>
    </recommendedName>
</protein>
<dbReference type="AlphaFoldDB" id="A0A2N9G7S6"/>
<evidence type="ECO:0000259" key="2">
    <source>
        <dbReference type="Pfam" id="PF07727"/>
    </source>
</evidence>
<sequence>MVPHSSDQVSASPISLAPFLHNLGYSVANNNCAGSSPSSTTSSCPSTCDMVPMDLNMTPPISLVTSTSSSLIESSVPTPIMEPPSLSPLLVTPDPPPSVDLPLTTQPPLPPAATPSTTASSSSSIVTRSQTGSLRPRQFQDYQLYFASKHPLKSFLASTLPPEPTCFSQAMKHQDWRVAMGAEFDALLANHTWTLCPRLLHKNVIRNKWVYKLKQYFDGSIERYKARLVAKGFDQRDVRQLDISNAFLHGVLDEEVFMEQPQGFIDKTKPDHVCRLQKAIYGLKQAPRAWFTRLSHALISLGFTEFVSKYITDLLTRTRMSGAKPTTTPLSSSLKLSKTGGDPLPDATEYRHVVGALQYCTLTRLDIAYPVNLLCQFMHSPTTLHWSAAKRVLRYLKGTVDHGLIFTKGNLHLQAFCGFDWASNPDDRHSTTGFGVFFGSCLISWSAKKQAVVSRSSTEAEYRAMALATVDLYWLRMLLKDLCITLPSPPTLWCDNVGALALATNPVFHARTKHIEIDYRFVREKVVNNDISTRYIATIDQVANIFTKPLGHARYLLLRDKLYVVPTTYLLEGGCKR</sequence>
<feature type="domain" description="Reverse transcriptase Ty1/copia-type" evidence="2">
    <location>
        <begin position="235"/>
        <end position="305"/>
    </location>
</feature>